<evidence type="ECO:0000256" key="4">
    <source>
        <dbReference type="ARBA" id="ARBA00023136"/>
    </source>
</evidence>
<keyword evidence="6 7" id="KW-0961">Cell wall biogenesis/degradation</keyword>
<feature type="region of interest" description="Disordered" evidence="8">
    <location>
        <begin position="1"/>
        <end position="25"/>
    </location>
</feature>
<evidence type="ECO:0000256" key="8">
    <source>
        <dbReference type="SAM" id="MobiDB-lite"/>
    </source>
</evidence>
<comment type="similarity">
    <text evidence="7">Belongs to the transglycosylase MltG family.</text>
</comment>
<evidence type="ECO:0000256" key="3">
    <source>
        <dbReference type="ARBA" id="ARBA00022989"/>
    </source>
</evidence>
<comment type="catalytic activity">
    <reaction evidence="7">
        <text>a peptidoglycan chain = a peptidoglycan chain with N-acetyl-1,6-anhydromuramyl-[peptide] at the reducing end + a peptidoglycan chain with N-acetylglucosamine at the non-reducing end.</text>
        <dbReference type="EC" id="4.2.2.29"/>
    </reaction>
</comment>
<dbReference type="Gene3D" id="3.30.1490.480">
    <property type="entry name" value="Endolytic murein transglycosylase"/>
    <property type="match status" value="1"/>
</dbReference>
<name>A0ABT9NDH4_9ACTO</name>
<reference evidence="9 10" key="1">
    <citation type="submission" date="2023-07" db="EMBL/GenBank/DDBJ databases">
        <title>Sequencing the genomes of 1000 actinobacteria strains.</title>
        <authorList>
            <person name="Klenk H.-P."/>
        </authorList>
    </citation>
    <scope>NUCLEOTIDE SEQUENCE [LARGE SCALE GENOMIC DNA]</scope>
    <source>
        <strain evidence="9 10">DSM 17163</strain>
    </source>
</reference>
<keyword evidence="4 7" id="KW-0472">Membrane</keyword>
<dbReference type="RefSeq" id="WP_307681719.1">
    <property type="nucleotide sequence ID" value="NZ_JAUSQX010000001.1"/>
</dbReference>
<organism evidence="9 10">
    <name type="scientific">Trueperella bonasi</name>
    <dbReference type="NCBI Taxonomy" id="312286"/>
    <lineage>
        <taxon>Bacteria</taxon>
        <taxon>Bacillati</taxon>
        <taxon>Actinomycetota</taxon>
        <taxon>Actinomycetes</taxon>
        <taxon>Actinomycetales</taxon>
        <taxon>Actinomycetaceae</taxon>
        <taxon>Trueperella</taxon>
    </lineage>
</organism>
<dbReference type="CDD" id="cd08010">
    <property type="entry name" value="MltG_like"/>
    <property type="match status" value="1"/>
</dbReference>
<dbReference type="NCBIfam" id="TIGR00247">
    <property type="entry name" value="endolytic transglycosylase MltG"/>
    <property type="match status" value="1"/>
</dbReference>
<keyword evidence="3 7" id="KW-1133">Transmembrane helix</keyword>
<evidence type="ECO:0000256" key="1">
    <source>
        <dbReference type="ARBA" id="ARBA00022475"/>
    </source>
</evidence>
<dbReference type="Proteomes" id="UP001243212">
    <property type="component" value="Unassembled WGS sequence"/>
</dbReference>
<dbReference type="Pfam" id="PF02618">
    <property type="entry name" value="YceG"/>
    <property type="match status" value="1"/>
</dbReference>
<dbReference type="HAMAP" id="MF_02065">
    <property type="entry name" value="MltG"/>
    <property type="match status" value="1"/>
</dbReference>
<sequence length="390" mass="42115">MTEIFDELPDRRKATQRKSASRAAIQRKRRRRSAIVLFLAAFLLVFSVVLAWPHVKALLDLDGPSAEDYTGQGTGEVVITIPEGSTGADIASILVANDVVASEAAFIDAFNADRRAPSIQAGSYVMKQQMSASAAVAHLLNIANRAEVNVTIPEGFTVEQVAARLVKVMGYDAAEVEAVLADPEALGLPDEAGGNPEGWLSPVTYSFAPGTSAEQALSTMVDHRISEMNNLGIPSEQWQRTIIIASIVEREVNWPDYYGHVARVIENRLTDTSQVAGRLQMDSTVLYGVGKSGGVPTQEDLAADNPSNTYIHAGLPPGPISNPSADVIAASYDPPEGDWLYFVTTNLDTGETKFSNNLDEHNSYVQELREWVAANPRETESAEEEASEGN</sequence>
<keyword evidence="2 7" id="KW-0812">Transmembrane</keyword>
<evidence type="ECO:0000256" key="2">
    <source>
        <dbReference type="ARBA" id="ARBA00022692"/>
    </source>
</evidence>
<dbReference type="EMBL" id="JAUSQX010000001">
    <property type="protein sequence ID" value="MDP9805434.1"/>
    <property type="molecule type" value="Genomic_DNA"/>
</dbReference>
<proteinExistence type="inferred from homology"/>
<gene>
    <name evidence="7" type="primary">mltG</name>
    <name evidence="9" type="ORF">J2S70_000016</name>
</gene>
<keyword evidence="10" id="KW-1185">Reference proteome</keyword>
<comment type="caution">
    <text evidence="9">The sequence shown here is derived from an EMBL/GenBank/DDBJ whole genome shotgun (WGS) entry which is preliminary data.</text>
</comment>
<evidence type="ECO:0000256" key="7">
    <source>
        <dbReference type="HAMAP-Rule" id="MF_02065"/>
    </source>
</evidence>
<feature type="compositionally biased region" description="Basic residues" evidence="8">
    <location>
        <begin position="14"/>
        <end position="25"/>
    </location>
</feature>
<evidence type="ECO:0000313" key="9">
    <source>
        <dbReference type="EMBL" id="MDP9805434.1"/>
    </source>
</evidence>
<dbReference type="InterPro" id="IPR003770">
    <property type="entry name" value="MLTG-like"/>
</dbReference>
<evidence type="ECO:0000256" key="5">
    <source>
        <dbReference type="ARBA" id="ARBA00023239"/>
    </source>
</evidence>
<evidence type="ECO:0000313" key="10">
    <source>
        <dbReference type="Proteomes" id="UP001243212"/>
    </source>
</evidence>
<dbReference type="Gene3D" id="3.30.160.60">
    <property type="entry name" value="Classic Zinc Finger"/>
    <property type="match status" value="1"/>
</dbReference>
<dbReference type="PANTHER" id="PTHR30518">
    <property type="entry name" value="ENDOLYTIC MUREIN TRANSGLYCOSYLASE"/>
    <property type="match status" value="1"/>
</dbReference>
<comment type="function">
    <text evidence="7">Functions as a peptidoglycan terminase that cleaves nascent peptidoglycan strands endolytically to terminate their elongation.</text>
</comment>
<dbReference type="EC" id="4.2.2.29" evidence="7"/>
<protein>
    <recommendedName>
        <fullName evidence="7">Endolytic murein transglycosylase</fullName>
        <ecNumber evidence="7">4.2.2.29</ecNumber>
    </recommendedName>
    <alternativeName>
        <fullName evidence="7">Peptidoglycan lytic transglycosylase</fullName>
    </alternativeName>
    <alternativeName>
        <fullName evidence="7">Peptidoglycan polymerization terminase</fullName>
    </alternativeName>
</protein>
<keyword evidence="5 7" id="KW-0456">Lyase</keyword>
<feature type="site" description="Important for catalytic activity" evidence="7">
    <location>
        <position position="251"/>
    </location>
</feature>
<accession>A0ABT9NDH4</accession>
<keyword evidence="1 7" id="KW-1003">Cell membrane</keyword>
<dbReference type="PANTHER" id="PTHR30518:SF2">
    <property type="entry name" value="ENDOLYTIC MUREIN TRANSGLYCOSYLASE"/>
    <property type="match status" value="1"/>
</dbReference>
<evidence type="ECO:0000256" key="6">
    <source>
        <dbReference type="ARBA" id="ARBA00023316"/>
    </source>
</evidence>